<accession>A0A7S2JUL4</accession>
<dbReference type="Gene3D" id="1.25.40.10">
    <property type="entry name" value="Tetratricopeptide repeat domain"/>
    <property type="match status" value="3"/>
</dbReference>
<dbReference type="PANTHER" id="PTHR45641">
    <property type="entry name" value="TETRATRICOPEPTIDE REPEAT PROTEIN (AFU_ORTHOLOGUE AFUA_6G03870)"/>
    <property type="match status" value="1"/>
</dbReference>
<dbReference type="InterPro" id="IPR019734">
    <property type="entry name" value="TPR_rpt"/>
</dbReference>
<evidence type="ECO:0008006" key="4">
    <source>
        <dbReference type="Google" id="ProtNLM"/>
    </source>
</evidence>
<evidence type="ECO:0000256" key="1">
    <source>
        <dbReference type="ARBA" id="ARBA00022737"/>
    </source>
</evidence>
<gene>
    <name evidence="3" type="ORF">LDAN0321_LOCUS987</name>
</gene>
<name>A0A7S2JUL4_9STRA</name>
<keyword evidence="2" id="KW-0802">TPR repeat</keyword>
<evidence type="ECO:0000256" key="2">
    <source>
        <dbReference type="ARBA" id="ARBA00022803"/>
    </source>
</evidence>
<protein>
    <recommendedName>
        <fullName evidence="4">MalT-like TPR region domain-containing protein</fullName>
    </recommendedName>
</protein>
<dbReference type="PANTHER" id="PTHR45641:SF19">
    <property type="entry name" value="NEPHROCYSTIN-3"/>
    <property type="match status" value="1"/>
</dbReference>
<dbReference type="Pfam" id="PF13181">
    <property type="entry name" value="TPR_8"/>
    <property type="match status" value="1"/>
</dbReference>
<dbReference type="SUPFAM" id="SSF48452">
    <property type="entry name" value="TPR-like"/>
    <property type="match status" value="3"/>
</dbReference>
<dbReference type="Pfam" id="PF13424">
    <property type="entry name" value="TPR_12"/>
    <property type="match status" value="1"/>
</dbReference>
<evidence type="ECO:0000313" key="3">
    <source>
        <dbReference type="EMBL" id="CAD9556905.1"/>
    </source>
</evidence>
<dbReference type="EMBL" id="HBGY01001434">
    <property type="protein sequence ID" value="CAD9556905.1"/>
    <property type="molecule type" value="Transcribed_RNA"/>
</dbReference>
<reference evidence="3" key="1">
    <citation type="submission" date="2021-01" db="EMBL/GenBank/DDBJ databases">
        <authorList>
            <person name="Corre E."/>
            <person name="Pelletier E."/>
            <person name="Niang G."/>
            <person name="Scheremetjew M."/>
            <person name="Finn R."/>
            <person name="Kale V."/>
            <person name="Holt S."/>
            <person name="Cochrane G."/>
            <person name="Meng A."/>
            <person name="Brown T."/>
            <person name="Cohen L."/>
        </authorList>
    </citation>
    <scope>NUCLEOTIDE SEQUENCE</scope>
    <source>
        <strain evidence="3">B650</strain>
    </source>
</reference>
<organism evidence="3">
    <name type="scientific">Leptocylindrus danicus</name>
    <dbReference type="NCBI Taxonomy" id="163516"/>
    <lineage>
        <taxon>Eukaryota</taxon>
        <taxon>Sar</taxon>
        <taxon>Stramenopiles</taxon>
        <taxon>Ochrophyta</taxon>
        <taxon>Bacillariophyta</taxon>
        <taxon>Coscinodiscophyceae</taxon>
        <taxon>Chaetocerotophycidae</taxon>
        <taxon>Leptocylindrales</taxon>
        <taxon>Leptocylindraceae</taxon>
        <taxon>Leptocylindrus</taxon>
    </lineage>
</organism>
<sequence>MLVLLTKGYQHSSKRGDDSLDNLLFKHVQEKGFEAALGVALQKEHLNTISNNDQNISLQSYQNIGISKICLGNFHSALTEFKVAVDTATDVFQCASFKVELGSAHLLVKNAFEAMQSLHSVLDSVGLGYVVDKFGLVTDLGIQSFTEKRNENNSNTGDEVSDAESKARKLDYESAQQSSRASGYAILDTGALITRDSDDDSYQQKVGKYEKILTAAELVARSLNNIACVYVEVGKLEAAYVTLEEAKELILQMIQKMKRKCKKYPEVSLRSIKTALTVCAMNIGYLQLRRANFVEAVNVFEEANYLVEENFGKEHESLAYILSQLSYAYLKVSFYDESVKVLQRLLTFQIASKTSTHSPTYITLVKLALICVKMDNFYVGLGYLEEALQLFEQQQGQFYPVKNPIFSREKMEEFLWKLKHRIDPKTDPNELIVSWNSNRFKHLRESSQQLLQGDFEHGSVGDLENFVDSNLNVPLAEFIQDVTCVGPIAGDFIVLRNVVMMELVHKDEIEEDGESELEVYDYEHKEEVNDDCRPYDLSQCDFIVEILLINDKNKEQAYDFALKVGKQINVVVSDKFYLLELIHSNEENEFYDDLIDYVDNEEYEEAAQLYKKEIESLPKNSPSIPKINQILSLLYFYMQQYKLSLSYIESSIGAENGNPQTREYCQFHQHAAITNLALGRYVEALEHFHEVLRVQRICLGESHISTSKTHQAIASTHFELEEYRAALLHIQACVAREIANEHDTSKNRHYAYLKCWMGVAQCRLGDYMNALPALNEALAIQRTTQNSSDTHASILFTMDIIASTNVQLGNHNDALQMYTDMLRMLKGDFLNNHAQCELIVQKMNYVYISKGQYQEAINNLKILQKFQLRNSFDESTMYRPLMDRTKSGIAILERKKSEAIWI</sequence>
<proteinExistence type="predicted"/>
<dbReference type="InterPro" id="IPR011990">
    <property type="entry name" value="TPR-like_helical_dom_sf"/>
</dbReference>
<keyword evidence="1" id="KW-0677">Repeat</keyword>
<dbReference type="SMART" id="SM00028">
    <property type="entry name" value="TPR"/>
    <property type="match status" value="8"/>
</dbReference>
<dbReference type="AlphaFoldDB" id="A0A7S2JUL4"/>